<dbReference type="KEGG" id="ure:UREG_06524"/>
<dbReference type="VEuPathDB" id="FungiDB:UREG_06524"/>
<dbReference type="PROSITE" id="PS00061">
    <property type="entry name" value="ADH_SHORT"/>
    <property type="match status" value="1"/>
</dbReference>
<dbReference type="Pfam" id="PF00106">
    <property type="entry name" value="adh_short"/>
    <property type="match status" value="1"/>
</dbReference>
<dbReference type="HOGENOM" id="CLU_010194_2_19_1"/>
<evidence type="ECO:0000313" key="6">
    <source>
        <dbReference type="Proteomes" id="UP000002058"/>
    </source>
</evidence>
<dbReference type="OMA" id="VHMTKAM"/>
<protein>
    <submittedName>
        <fullName evidence="5">Uncharacterized protein</fullName>
    </submittedName>
</protein>
<dbReference type="GeneID" id="8442631"/>
<dbReference type="PANTHER" id="PTHR42760:SF124">
    <property type="entry name" value="SHORT-CHAIN DEHYDROGENASE_REDUCTASE"/>
    <property type="match status" value="1"/>
</dbReference>
<dbReference type="PRINTS" id="PR00080">
    <property type="entry name" value="SDRFAMILY"/>
</dbReference>
<evidence type="ECO:0000256" key="1">
    <source>
        <dbReference type="ARBA" id="ARBA00006484"/>
    </source>
</evidence>
<proteinExistence type="inferred from homology"/>
<dbReference type="AlphaFoldDB" id="C4JVD2"/>
<dbReference type="InterPro" id="IPR036291">
    <property type="entry name" value="NAD(P)-bd_dom_sf"/>
</dbReference>
<dbReference type="InterPro" id="IPR002347">
    <property type="entry name" value="SDR_fam"/>
</dbReference>
<feature type="compositionally biased region" description="Basic and acidic residues" evidence="4">
    <location>
        <begin position="45"/>
        <end position="55"/>
    </location>
</feature>
<evidence type="ECO:0000313" key="5">
    <source>
        <dbReference type="EMBL" id="EEP81659.1"/>
    </source>
</evidence>
<reference evidence="6" key="1">
    <citation type="journal article" date="2009" name="Genome Res.">
        <title>Comparative genomic analyses of the human fungal pathogens Coccidioides and their relatives.</title>
        <authorList>
            <person name="Sharpton T.J."/>
            <person name="Stajich J.E."/>
            <person name="Rounsley S.D."/>
            <person name="Gardner M.J."/>
            <person name="Wortman J.R."/>
            <person name="Jordar V.S."/>
            <person name="Maiti R."/>
            <person name="Kodira C.D."/>
            <person name="Neafsey D.E."/>
            <person name="Zeng Q."/>
            <person name="Hung C.-Y."/>
            <person name="McMahan C."/>
            <person name="Muszewska A."/>
            <person name="Grynberg M."/>
            <person name="Mandel M.A."/>
            <person name="Kellner E.M."/>
            <person name="Barker B.M."/>
            <person name="Galgiani J.N."/>
            <person name="Orbach M.J."/>
            <person name="Kirkland T.N."/>
            <person name="Cole G.T."/>
            <person name="Henn M.R."/>
            <person name="Birren B.W."/>
            <person name="Taylor J.W."/>
        </authorList>
    </citation>
    <scope>NUCLEOTIDE SEQUENCE [LARGE SCALE GENOMIC DNA]</scope>
    <source>
        <strain evidence="6">UAMH 1704</strain>
    </source>
</reference>
<dbReference type="InterPro" id="IPR020904">
    <property type="entry name" value="Sc_DH/Rdtase_CS"/>
</dbReference>
<dbReference type="EMBL" id="CH476618">
    <property type="protein sequence ID" value="EEP81659.1"/>
    <property type="molecule type" value="Genomic_DNA"/>
</dbReference>
<organism evidence="5 6">
    <name type="scientific">Uncinocarpus reesii (strain UAMH 1704)</name>
    <dbReference type="NCBI Taxonomy" id="336963"/>
    <lineage>
        <taxon>Eukaryota</taxon>
        <taxon>Fungi</taxon>
        <taxon>Dikarya</taxon>
        <taxon>Ascomycota</taxon>
        <taxon>Pezizomycotina</taxon>
        <taxon>Eurotiomycetes</taxon>
        <taxon>Eurotiomycetidae</taxon>
        <taxon>Onygenales</taxon>
        <taxon>Onygenaceae</taxon>
        <taxon>Uncinocarpus</taxon>
    </lineage>
</organism>
<name>C4JVD2_UNCRE</name>
<dbReference type="Gene3D" id="3.40.50.720">
    <property type="entry name" value="NAD(P)-binding Rossmann-like Domain"/>
    <property type="match status" value="1"/>
</dbReference>
<dbReference type="PANTHER" id="PTHR42760">
    <property type="entry name" value="SHORT-CHAIN DEHYDROGENASES/REDUCTASES FAMILY MEMBER"/>
    <property type="match status" value="1"/>
</dbReference>
<dbReference type="InParanoid" id="C4JVD2"/>
<dbReference type="CDD" id="cd05233">
    <property type="entry name" value="SDR_c"/>
    <property type="match status" value="1"/>
</dbReference>
<gene>
    <name evidence="5" type="ORF">UREG_06524</name>
</gene>
<accession>C4JVD2</accession>
<feature type="compositionally biased region" description="Polar residues" evidence="4">
    <location>
        <begin position="57"/>
        <end position="76"/>
    </location>
</feature>
<dbReference type="SUPFAM" id="SSF51735">
    <property type="entry name" value="NAD(P)-binding Rossmann-fold domains"/>
    <property type="match status" value="1"/>
</dbReference>
<comment type="similarity">
    <text evidence="1 3">Belongs to the short-chain dehydrogenases/reductases (SDR) family.</text>
</comment>
<keyword evidence="2" id="KW-0521">NADP</keyword>
<sequence length="213" mass="22588">MAAMGRLLNKVAIVTGASSGIGRAIALRYAAEGAYVVCADLDPASKDPEDTRPTHEAVNQTYPVPQGNGASQENGIPSQRSIFLKTNVTSASEMESLVQESVKTFGRLDIMVNNAGVANDPNYGPARLHETPESAWDKIVGVNAKGTWLGCKYAVTQMLKQDLHPNGDRGWIVNMASILGFVGTTGTSPYCSSKGAVVQMTKAIALEYGHEGM</sequence>
<evidence type="ECO:0000256" key="3">
    <source>
        <dbReference type="RuleBase" id="RU000363"/>
    </source>
</evidence>
<dbReference type="OrthoDB" id="47007at2759"/>
<dbReference type="STRING" id="336963.C4JVD2"/>
<dbReference type="GO" id="GO:0016616">
    <property type="term" value="F:oxidoreductase activity, acting on the CH-OH group of donors, NAD or NADP as acceptor"/>
    <property type="evidence" value="ECO:0007669"/>
    <property type="project" value="TreeGrafter"/>
</dbReference>
<dbReference type="RefSeq" id="XP_002583557.1">
    <property type="nucleotide sequence ID" value="XM_002583511.1"/>
</dbReference>
<evidence type="ECO:0000256" key="2">
    <source>
        <dbReference type="ARBA" id="ARBA00022857"/>
    </source>
</evidence>
<evidence type="ECO:0000256" key="4">
    <source>
        <dbReference type="SAM" id="MobiDB-lite"/>
    </source>
</evidence>
<dbReference type="PRINTS" id="PR00081">
    <property type="entry name" value="GDHRDH"/>
</dbReference>
<feature type="region of interest" description="Disordered" evidence="4">
    <location>
        <begin position="45"/>
        <end position="76"/>
    </location>
</feature>
<dbReference type="eggNOG" id="KOG1200">
    <property type="taxonomic scope" value="Eukaryota"/>
</dbReference>
<dbReference type="Proteomes" id="UP000002058">
    <property type="component" value="Unassembled WGS sequence"/>
</dbReference>
<keyword evidence="6" id="KW-1185">Reference proteome</keyword>